<feature type="signal peptide" evidence="2">
    <location>
        <begin position="1"/>
        <end position="22"/>
    </location>
</feature>
<evidence type="ECO:0000259" key="3">
    <source>
        <dbReference type="Pfam" id="PF13767"/>
    </source>
</evidence>
<proteinExistence type="predicted"/>
<name>A0ABY1ZIH2_9GAMM</name>
<evidence type="ECO:0000256" key="2">
    <source>
        <dbReference type="SAM" id="SignalP"/>
    </source>
</evidence>
<sequence length="126" mass="14070">MKTLMTSVAVSMALLASGPALAADPQTQDQDYQNPAATGTQKTNYSDQELKKFIKVQKDISSIREEYIPQIKKEQDKDKARKLQIEANDKMVAAIQDKGLDIPTYNAIATAYNSEPKLRHRVEALM</sequence>
<dbReference type="Proteomes" id="UP000313645">
    <property type="component" value="Unassembled WGS sequence"/>
</dbReference>
<keyword evidence="2" id="KW-0732">Signal</keyword>
<evidence type="ECO:0000313" key="4">
    <source>
        <dbReference type="EMBL" id="TBW54318.1"/>
    </source>
</evidence>
<feature type="domain" description="DUF4168" evidence="3">
    <location>
        <begin position="46"/>
        <end position="122"/>
    </location>
</feature>
<dbReference type="InterPro" id="IPR025433">
    <property type="entry name" value="DUF4168"/>
</dbReference>
<accession>A0ABY1ZIH2</accession>
<evidence type="ECO:0000313" key="5">
    <source>
        <dbReference type="Proteomes" id="UP000313645"/>
    </source>
</evidence>
<feature type="chain" id="PRO_5046288083" evidence="2">
    <location>
        <begin position="23"/>
        <end position="126"/>
    </location>
</feature>
<dbReference type="RefSeq" id="WP_131482601.1">
    <property type="nucleotide sequence ID" value="NZ_SJDL01000023.1"/>
</dbReference>
<dbReference type="Pfam" id="PF13767">
    <property type="entry name" value="DUF4168"/>
    <property type="match status" value="1"/>
</dbReference>
<reference evidence="4 5" key="1">
    <citation type="submission" date="2019-02" db="EMBL/GenBank/DDBJ databases">
        <title>Marinobacter halodurans sp. nov., a marine bacterium isolated from sea tidal flat.</title>
        <authorList>
            <person name="Yoo Y."/>
            <person name="Lee D.W."/>
            <person name="Kim B.S."/>
            <person name="Kim J.-J."/>
        </authorList>
    </citation>
    <scope>NUCLEOTIDE SEQUENCE [LARGE SCALE GENOMIC DNA]</scope>
    <source>
        <strain evidence="4 5">YJ-S3-2</strain>
    </source>
</reference>
<comment type="caution">
    <text evidence="4">The sequence shown here is derived from an EMBL/GenBank/DDBJ whole genome shotgun (WGS) entry which is preliminary data.</text>
</comment>
<feature type="compositionally biased region" description="Polar residues" evidence="1">
    <location>
        <begin position="25"/>
        <end position="43"/>
    </location>
</feature>
<protein>
    <submittedName>
        <fullName evidence="4">DUF4168 domain-containing protein</fullName>
    </submittedName>
</protein>
<evidence type="ECO:0000256" key="1">
    <source>
        <dbReference type="SAM" id="MobiDB-lite"/>
    </source>
</evidence>
<gene>
    <name evidence="4" type="ORF">EZI54_14495</name>
</gene>
<feature type="region of interest" description="Disordered" evidence="1">
    <location>
        <begin position="21"/>
        <end position="43"/>
    </location>
</feature>
<dbReference type="EMBL" id="SJDL01000023">
    <property type="protein sequence ID" value="TBW54318.1"/>
    <property type="molecule type" value="Genomic_DNA"/>
</dbReference>
<organism evidence="4 5">
    <name type="scientific">Marinobacter halodurans</name>
    <dbReference type="NCBI Taxonomy" id="2528979"/>
    <lineage>
        <taxon>Bacteria</taxon>
        <taxon>Pseudomonadati</taxon>
        <taxon>Pseudomonadota</taxon>
        <taxon>Gammaproteobacteria</taxon>
        <taxon>Pseudomonadales</taxon>
        <taxon>Marinobacteraceae</taxon>
        <taxon>Marinobacter</taxon>
    </lineage>
</organism>
<keyword evidence="5" id="KW-1185">Reference proteome</keyword>